<protein>
    <submittedName>
        <fullName evidence="2">Uncharacterized protein</fullName>
    </submittedName>
</protein>
<dbReference type="Gene3D" id="1.20.1280.50">
    <property type="match status" value="1"/>
</dbReference>
<dbReference type="AlphaFoldDB" id="A0A2H3JEB0"/>
<keyword evidence="3" id="KW-1185">Reference proteome</keyword>
<feature type="compositionally biased region" description="Low complexity" evidence="1">
    <location>
        <begin position="357"/>
        <end position="366"/>
    </location>
</feature>
<feature type="region of interest" description="Disordered" evidence="1">
    <location>
        <begin position="351"/>
        <end position="400"/>
    </location>
</feature>
<proteinExistence type="predicted"/>
<dbReference type="OrthoDB" id="3171058at2759"/>
<evidence type="ECO:0000313" key="3">
    <source>
        <dbReference type="Proteomes" id="UP000218811"/>
    </source>
</evidence>
<name>A0A2H3JEB0_WOLCO</name>
<evidence type="ECO:0000256" key="1">
    <source>
        <dbReference type="SAM" id="MobiDB-lite"/>
    </source>
</evidence>
<feature type="compositionally biased region" description="Pro residues" evidence="1">
    <location>
        <begin position="367"/>
        <end position="379"/>
    </location>
</feature>
<sequence>MCTPDSGGVARPRTDHTSLPPELWIEIFRYATYVPRVRGLSPGDPFEPQRPSNYAWGVNTPVSSLATKRSLVLVCRAWRRLATELLYEHVVISSRRRANLLVRTLHESDQRAARGCAPSADGEVPRGHAQWVRHVEIRDCARTSKTVSFWQAVAAILARLPNLHVLSGIWERPLAQNLLDMFSRYLGGSIRRLYWEEGLIPEGGASLLTAAFLPKYQSLRVLDVRKLRLQDPDSFPVGAAAHVALPAVVDLLIPTCPALLRFAAELALPRLRRLVLDAANVARSGDAAVLRGLDALLRAHGPKVATLELLPMTSLSEAPSPISITTFLQPDVCPSLTTLVFDAREKLLSASSPWTTSPPRKGSSPPASSPAPPRTPSPPRARGVSPIPEPPVLSEPHPSLRRVGIRGMGISRLYPNRPTHAQAHLHAFLTHRTLFPALETVRTLGLLVDASTDLLARDIFIWWTEKFEEQGLDLQDGEGVVWLYTDSMDGQEPAAAEEQLVASNHTELVHKSDPRELNAAKT</sequence>
<organism evidence="2 3">
    <name type="scientific">Wolfiporia cocos (strain MD-104)</name>
    <name type="common">Brown rot fungus</name>
    <dbReference type="NCBI Taxonomy" id="742152"/>
    <lineage>
        <taxon>Eukaryota</taxon>
        <taxon>Fungi</taxon>
        <taxon>Dikarya</taxon>
        <taxon>Basidiomycota</taxon>
        <taxon>Agaricomycotina</taxon>
        <taxon>Agaricomycetes</taxon>
        <taxon>Polyporales</taxon>
        <taxon>Phaeolaceae</taxon>
        <taxon>Wolfiporia</taxon>
    </lineage>
</organism>
<dbReference type="Proteomes" id="UP000218811">
    <property type="component" value="Unassembled WGS sequence"/>
</dbReference>
<accession>A0A2H3JEB0</accession>
<dbReference type="OMA" id="PDVFIWW"/>
<gene>
    <name evidence="2" type="ORF">WOLCODRAFT_140177</name>
</gene>
<dbReference type="EMBL" id="KB467865">
    <property type="protein sequence ID" value="PCH36018.1"/>
    <property type="molecule type" value="Genomic_DNA"/>
</dbReference>
<reference evidence="2 3" key="1">
    <citation type="journal article" date="2012" name="Science">
        <title>The Paleozoic origin of enzymatic lignin decomposition reconstructed from 31 fungal genomes.</title>
        <authorList>
            <person name="Floudas D."/>
            <person name="Binder M."/>
            <person name="Riley R."/>
            <person name="Barry K."/>
            <person name="Blanchette R.A."/>
            <person name="Henrissat B."/>
            <person name="Martinez A.T."/>
            <person name="Otillar R."/>
            <person name="Spatafora J.W."/>
            <person name="Yadav J.S."/>
            <person name="Aerts A."/>
            <person name="Benoit I."/>
            <person name="Boyd A."/>
            <person name="Carlson A."/>
            <person name="Copeland A."/>
            <person name="Coutinho P.M."/>
            <person name="de Vries R.P."/>
            <person name="Ferreira P."/>
            <person name="Findley K."/>
            <person name="Foster B."/>
            <person name="Gaskell J."/>
            <person name="Glotzer D."/>
            <person name="Gorecki P."/>
            <person name="Heitman J."/>
            <person name="Hesse C."/>
            <person name="Hori C."/>
            <person name="Igarashi K."/>
            <person name="Jurgens J.A."/>
            <person name="Kallen N."/>
            <person name="Kersten P."/>
            <person name="Kohler A."/>
            <person name="Kuees U."/>
            <person name="Kumar T.K.A."/>
            <person name="Kuo A."/>
            <person name="LaButti K."/>
            <person name="Larrondo L.F."/>
            <person name="Lindquist E."/>
            <person name="Ling A."/>
            <person name="Lombard V."/>
            <person name="Lucas S."/>
            <person name="Lundell T."/>
            <person name="Martin R."/>
            <person name="McLaughlin D.J."/>
            <person name="Morgenstern I."/>
            <person name="Morin E."/>
            <person name="Murat C."/>
            <person name="Nagy L.G."/>
            <person name="Nolan M."/>
            <person name="Ohm R.A."/>
            <person name="Patyshakuliyeva A."/>
            <person name="Rokas A."/>
            <person name="Ruiz-Duenas F.J."/>
            <person name="Sabat G."/>
            <person name="Salamov A."/>
            <person name="Samejima M."/>
            <person name="Schmutz J."/>
            <person name="Slot J.C."/>
            <person name="St John F."/>
            <person name="Stenlid J."/>
            <person name="Sun H."/>
            <person name="Sun S."/>
            <person name="Syed K."/>
            <person name="Tsang A."/>
            <person name="Wiebenga A."/>
            <person name="Young D."/>
            <person name="Pisabarro A."/>
            <person name="Eastwood D.C."/>
            <person name="Martin F."/>
            <person name="Cullen D."/>
            <person name="Grigoriev I.V."/>
            <person name="Hibbett D.S."/>
        </authorList>
    </citation>
    <scope>NUCLEOTIDE SEQUENCE [LARGE SCALE GENOMIC DNA]</scope>
    <source>
        <strain evidence="2 3">MD-104</strain>
    </source>
</reference>
<evidence type="ECO:0000313" key="2">
    <source>
        <dbReference type="EMBL" id="PCH36018.1"/>
    </source>
</evidence>